<protein>
    <submittedName>
        <fullName evidence="1">Uncharacterized protein</fullName>
    </submittedName>
</protein>
<name>A0AAW9JZK4_CARML</name>
<proteinExistence type="predicted"/>
<comment type="caution">
    <text evidence="1">The sequence shown here is derived from an EMBL/GenBank/DDBJ whole genome shotgun (WGS) entry which is preliminary data.</text>
</comment>
<sequence length="62" mass="7181">MLTKNIQGKQECPYCERPVEVVFIPDRTTAELEYRECPYEDCGLDILQMDKGSNEAEILKAR</sequence>
<dbReference type="EMBL" id="JAVBVO010000003">
    <property type="protein sequence ID" value="MDZ5758906.1"/>
    <property type="molecule type" value="Genomic_DNA"/>
</dbReference>
<evidence type="ECO:0000313" key="2">
    <source>
        <dbReference type="Proteomes" id="UP001290462"/>
    </source>
</evidence>
<dbReference type="RefSeq" id="WP_056999360.1">
    <property type="nucleotide sequence ID" value="NZ_BJOJ01000067.1"/>
</dbReference>
<dbReference type="Proteomes" id="UP001290462">
    <property type="component" value="Unassembled WGS sequence"/>
</dbReference>
<evidence type="ECO:0000313" key="1">
    <source>
        <dbReference type="EMBL" id="MDZ5758906.1"/>
    </source>
</evidence>
<accession>A0AAW9JZK4</accession>
<dbReference type="AlphaFoldDB" id="A0AAW9JZK4"/>
<organism evidence="1 2">
    <name type="scientific">Carnobacterium maltaromaticum</name>
    <name type="common">Carnobacterium piscicola</name>
    <dbReference type="NCBI Taxonomy" id="2751"/>
    <lineage>
        <taxon>Bacteria</taxon>
        <taxon>Bacillati</taxon>
        <taxon>Bacillota</taxon>
        <taxon>Bacilli</taxon>
        <taxon>Lactobacillales</taxon>
        <taxon>Carnobacteriaceae</taxon>
        <taxon>Carnobacterium</taxon>
    </lineage>
</organism>
<reference evidence="1" key="1">
    <citation type="submission" date="2023-08" db="EMBL/GenBank/DDBJ databases">
        <title>Genomic characterization of piscicolin 126 produced by Carnobacterium maltaromaticum CM22 strain isolated from salmon (Salmo salar).</title>
        <authorList>
            <person name="Gonzalez-Gragera E."/>
            <person name="Garcia-Lopez J.D."/>
            <person name="Teso-Perez C."/>
            <person name="Gimenez-Hernandez I."/>
            <person name="Peralta-Sanchez J.M."/>
            <person name="Valdivia E."/>
            <person name="Montalban-Lopez M."/>
            <person name="Martin-Platero A.M."/>
            <person name="Banos A."/>
            <person name="Martinez-Bueno M."/>
        </authorList>
    </citation>
    <scope>NUCLEOTIDE SEQUENCE</scope>
    <source>
        <strain evidence="1">CM22</strain>
    </source>
</reference>
<gene>
    <name evidence="1" type="ORF">RAK27_09590</name>
</gene>